<reference evidence="3" key="1">
    <citation type="submission" date="2015-01" db="EMBL/GenBank/DDBJ databases">
        <authorList>
            <person name="MANFREDI Pablo"/>
        </authorList>
    </citation>
    <scope>NUCLEOTIDE SEQUENCE [LARGE SCALE GENOMIC DNA]</scope>
    <source>
        <strain evidence="3">Ccyn2B</strain>
    </source>
</reference>
<dbReference type="EMBL" id="CDOD01000002">
    <property type="protein sequence ID" value="CEN32463.1"/>
    <property type="molecule type" value="Genomic_DNA"/>
</dbReference>
<name>A0A0B7H4A0_9FLAO</name>
<dbReference type="InterPro" id="IPR029063">
    <property type="entry name" value="SAM-dependent_MTases_sf"/>
</dbReference>
<organism evidence="2 3">
    <name type="scientific">Capnocytophaga cynodegmi</name>
    <dbReference type="NCBI Taxonomy" id="28189"/>
    <lineage>
        <taxon>Bacteria</taxon>
        <taxon>Pseudomonadati</taxon>
        <taxon>Bacteroidota</taxon>
        <taxon>Flavobacteriia</taxon>
        <taxon>Flavobacteriales</taxon>
        <taxon>Flavobacteriaceae</taxon>
        <taxon>Capnocytophaga</taxon>
    </lineage>
</organism>
<keyword evidence="2" id="KW-0808">Transferase</keyword>
<keyword evidence="3" id="KW-1185">Reference proteome</keyword>
<accession>A0A0B7H4A0</accession>
<dbReference type="AlphaFoldDB" id="A0A0B7H4A0"/>
<evidence type="ECO:0000313" key="3">
    <source>
        <dbReference type="Proteomes" id="UP000038055"/>
    </source>
</evidence>
<evidence type="ECO:0000313" key="2">
    <source>
        <dbReference type="EMBL" id="CEN32463.1"/>
    </source>
</evidence>
<dbReference type="RefSeq" id="WP_041989543.1">
    <property type="nucleotide sequence ID" value="NZ_CDOD01000002.1"/>
</dbReference>
<dbReference type="Gene3D" id="3.40.50.150">
    <property type="entry name" value="Vaccinia Virus protein VP39"/>
    <property type="match status" value="1"/>
</dbReference>
<dbReference type="CDD" id="cd02440">
    <property type="entry name" value="AdoMet_MTases"/>
    <property type="match status" value="1"/>
</dbReference>
<dbReference type="Pfam" id="PF13847">
    <property type="entry name" value="Methyltransf_31"/>
    <property type="match status" value="1"/>
</dbReference>
<feature type="domain" description="Methyltransferase" evidence="1">
    <location>
        <begin position="52"/>
        <end position="158"/>
    </location>
</feature>
<protein>
    <submittedName>
        <fullName evidence="2">Methyltransferase domain protein</fullName>
    </submittedName>
</protein>
<dbReference type="InterPro" id="IPR025714">
    <property type="entry name" value="Methyltranfer_dom"/>
</dbReference>
<sequence length="267" mass="31067">MKTYDDFIEINQSSWNQRTQEHFESDFYNVKSFLEGKSSLNSLEIGLLGDVKDKKILHLQCHFGMDTISLARMGAKVTGVDLSDKSIEKAKYLADVTNCEADFICCNIFDLPNHLKTTFDIVFTSYGVINWYPDLNKWGEIVNHYLNEYGKSVMVEFHPVLWMFDTNFEKIESAYSRNDPFITISETYTNSNKKGSYKEITWNHGLSKIFQGLLCNDLQITNFEEYDYSPFNLFGNMTEENGKFRVANMEHLLPILFSIEAKKNNYR</sequence>
<dbReference type="SUPFAM" id="SSF53335">
    <property type="entry name" value="S-adenosyl-L-methionine-dependent methyltransferases"/>
    <property type="match status" value="1"/>
</dbReference>
<proteinExistence type="predicted"/>
<dbReference type="GO" id="GO:0032259">
    <property type="term" value="P:methylation"/>
    <property type="evidence" value="ECO:0007669"/>
    <property type="project" value="UniProtKB-KW"/>
</dbReference>
<dbReference type="GO" id="GO:0008168">
    <property type="term" value="F:methyltransferase activity"/>
    <property type="evidence" value="ECO:0007669"/>
    <property type="project" value="UniProtKB-KW"/>
</dbReference>
<evidence type="ECO:0000259" key="1">
    <source>
        <dbReference type="Pfam" id="PF13847"/>
    </source>
</evidence>
<keyword evidence="2" id="KW-0489">Methyltransferase</keyword>
<gene>
    <name evidence="2" type="ORF">CCYN2B_100043</name>
</gene>
<dbReference type="Proteomes" id="UP000038055">
    <property type="component" value="Unassembled WGS sequence"/>
</dbReference>